<feature type="region of interest" description="Disordered" evidence="1">
    <location>
        <begin position="87"/>
        <end position="148"/>
    </location>
</feature>
<feature type="compositionally biased region" description="Polar residues" evidence="1">
    <location>
        <begin position="329"/>
        <end position="338"/>
    </location>
</feature>
<dbReference type="AlphaFoldDB" id="A0AAD7HNN2"/>
<evidence type="ECO:0000313" key="3">
    <source>
        <dbReference type="EMBL" id="KAJ7724576.1"/>
    </source>
</evidence>
<feature type="transmembrane region" description="Helical" evidence="2">
    <location>
        <begin position="44"/>
        <end position="61"/>
    </location>
</feature>
<evidence type="ECO:0000313" key="4">
    <source>
        <dbReference type="Proteomes" id="UP001215280"/>
    </source>
</evidence>
<accession>A0AAD7HNN2</accession>
<reference evidence="3" key="1">
    <citation type="submission" date="2023-03" db="EMBL/GenBank/DDBJ databases">
        <title>Massive genome expansion in bonnet fungi (Mycena s.s.) driven by repeated elements and novel gene families across ecological guilds.</title>
        <authorList>
            <consortium name="Lawrence Berkeley National Laboratory"/>
            <person name="Harder C.B."/>
            <person name="Miyauchi S."/>
            <person name="Viragh M."/>
            <person name="Kuo A."/>
            <person name="Thoen E."/>
            <person name="Andreopoulos B."/>
            <person name="Lu D."/>
            <person name="Skrede I."/>
            <person name="Drula E."/>
            <person name="Henrissat B."/>
            <person name="Morin E."/>
            <person name="Kohler A."/>
            <person name="Barry K."/>
            <person name="LaButti K."/>
            <person name="Morin E."/>
            <person name="Salamov A."/>
            <person name="Lipzen A."/>
            <person name="Mereny Z."/>
            <person name="Hegedus B."/>
            <person name="Baldrian P."/>
            <person name="Stursova M."/>
            <person name="Weitz H."/>
            <person name="Taylor A."/>
            <person name="Grigoriev I.V."/>
            <person name="Nagy L.G."/>
            <person name="Martin F."/>
            <person name="Kauserud H."/>
        </authorList>
    </citation>
    <scope>NUCLEOTIDE SEQUENCE</scope>
    <source>
        <strain evidence="3">CBHHK188m</strain>
    </source>
</reference>
<evidence type="ECO:0000256" key="1">
    <source>
        <dbReference type="SAM" id="MobiDB-lite"/>
    </source>
</evidence>
<gene>
    <name evidence="3" type="ORF">DFH07DRAFT_1003722</name>
</gene>
<keyword evidence="2" id="KW-0812">Transmembrane</keyword>
<keyword evidence="2" id="KW-0472">Membrane</keyword>
<feature type="compositionally biased region" description="Polar residues" evidence="1">
    <location>
        <begin position="134"/>
        <end position="148"/>
    </location>
</feature>
<dbReference type="EMBL" id="JARJLG010000237">
    <property type="protein sequence ID" value="KAJ7724576.1"/>
    <property type="molecule type" value="Genomic_DNA"/>
</dbReference>
<protein>
    <submittedName>
        <fullName evidence="3">Uncharacterized protein</fullName>
    </submittedName>
</protein>
<proteinExistence type="predicted"/>
<comment type="caution">
    <text evidence="3">The sequence shown here is derived from an EMBL/GenBank/DDBJ whole genome shotgun (WGS) entry which is preliminary data.</text>
</comment>
<feature type="transmembrane region" description="Helical" evidence="2">
    <location>
        <begin position="6"/>
        <end position="24"/>
    </location>
</feature>
<feature type="region of interest" description="Disordered" evidence="1">
    <location>
        <begin position="318"/>
        <end position="380"/>
    </location>
</feature>
<evidence type="ECO:0000256" key="2">
    <source>
        <dbReference type="SAM" id="Phobius"/>
    </source>
</evidence>
<organism evidence="3 4">
    <name type="scientific">Mycena maculata</name>
    <dbReference type="NCBI Taxonomy" id="230809"/>
    <lineage>
        <taxon>Eukaryota</taxon>
        <taxon>Fungi</taxon>
        <taxon>Dikarya</taxon>
        <taxon>Basidiomycota</taxon>
        <taxon>Agaricomycotina</taxon>
        <taxon>Agaricomycetes</taxon>
        <taxon>Agaricomycetidae</taxon>
        <taxon>Agaricales</taxon>
        <taxon>Marasmiineae</taxon>
        <taxon>Mycenaceae</taxon>
        <taxon>Mycena</taxon>
    </lineage>
</organism>
<sequence length="408" mass="43451">MTYTLAAARSIATIFVLTVGLLGLEHVASTLLDVLHRLAATRRLLLFFVTSVATVSGHHLLHREVGRVHDADLEYLFNQDSLDNGAFDPELYPDDDSDSESESSSISDFGLPPLPPGHIVISRAGAPRMPPRNSAFSPNPSGGPSTKWASTEILAHSSMYHRDGLSPRTISSSSINPQPSSSTQALFSTPTDLHSGNQRFGQSFPGGRYHPLGQPGPSAVQYNFAPQSSFLSQYVRGLPKSAPPTPYIYTPSRKRPTVAVKRHSFGAPTSSDDERFPVSSGLVFPTAIHVATPLPRNTVHIAVPAGFPVRPNPRVTPVANSGGILSNECHGSSQSTGATHPIDKDLSLSASSPENSDVGIQHAAGGSPRSPNWVVTPRPSTMRALNPLPRRVNAIRADFLPLVPASAA</sequence>
<dbReference type="Proteomes" id="UP001215280">
    <property type="component" value="Unassembled WGS sequence"/>
</dbReference>
<keyword evidence="2" id="KW-1133">Transmembrane helix</keyword>
<name>A0AAD7HNN2_9AGAR</name>
<keyword evidence="4" id="KW-1185">Reference proteome</keyword>
<feature type="compositionally biased region" description="Acidic residues" evidence="1">
    <location>
        <begin position="91"/>
        <end position="101"/>
    </location>
</feature>